<dbReference type="AlphaFoldDB" id="A0A4Y2ASG2"/>
<protein>
    <submittedName>
        <fullName evidence="1">Uncharacterized protein</fullName>
    </submittedName>
</protein>
<accession>A0A4Y2ASG2</accession>
<reference evidence="1 2" key="1">
    <citation type="journal article" date="2019" name="Sci. Rep.">
        <title>Orb-weaving spider Araneus ventricosus genome elucidates the spidroin gene catalogue.</title>
        <authorList>
            <person name="Kono N."/>
            <person name="Nakamura H."/>
            <person name="Ohtoshi R."/>
            <person name="Moran D.A.P."/>
            <person name="Shinohara A."/>
            <person name="Yoshida Y."/>
            <person name="Fujiwara M."/>
            <person name="Mori M."/>
            <person name="Tomita M."/>
            <person name="Arakawa K."/>
        </authorList>
    </citation>
    <scope>NUCLEOTIDE SEQUENCE [LARGE SCALE GENOMIC DNA]</scope>
</reference>
<evidence type="ECO:0000313" key="2">
    <source>
        <dbReference type="Proteomes" id="UP000499080"/>
    </source>
</evidence>
<gene>
    <name evidence="1" type="ORF">AVEN_106428_1</name>
</gene>
<organism evidence="1 2">
    <name type="scientific">Araneus ventricosus</name>
    <name type="common">Orbweaver spider</name>
    <name type="synonym">Epeira ventricosa</name>
    <dbReference type="NCBI Taxonomy" id="182803"/>
    <lineage>
        <taxon>Eukaryota</taxon>
        <taxon>Metazoa</taxon>
        <taxon>Ecdysozoa</taxon>
        <taxon>Arthropoda</taxon>
        <taxon>Chelicerata</taxon>
        <taxon>Arachnida</taxon>
        <taxon>Araneae</taxon>
        <taxon>Araneomorphae</taxon>
        <taxon>Entelegynae</taxon>
        <taxon>Araneoidea</taxon>
        <taxon>Araneidae</taxon>
        <taxon>Araneus</taxon>
    </lineage>
</organism>
<proteinExistence type="predicted"/>
<evidence type="ECO:0000313" key="1">
    <source>
        <dbReference type="EMBL" id="GBL82921.1"/>
    </source>
</evidence>
<dbReference type="EMBL" id="BGPR01000030">
    <property type="protein sequence ID" value="GBL82921.1"/>
    <property type="molecule type" value="Genomic_DNA"/>
</dbReference>
<comment type="caution">
    <text evidence="1">The sequence shown here is derived from an EMBL/GenBank/DDBJ whole genome shotgun (WGS) entry which is preliminary data.</text>
</comment>
<dbReference type="OrthoDB" id="7696036at2759"/>
<dbReference type="Proteomes" id="UP000499080">
    <property type="component" value="Unassembled WGS sequence"/>
</dbReference>
<name>A0A4Y2ASG2_ARAVE</name>
<keyword evidence="2" id="KW-1185">Reference proteome</keyword>
<sequence length="158" mass="18555">MRQLTILLNVLQQKEIQPIYQHPEAFSKRNRQKFQETDGSINGTQEILAEIFTKSFQKFETILFFGIAMKFYLQQDTGQFPTYLNRFRLRSEDKCGCGEQGSPIHYATEARPDDQLFSPQETKDVCWQRVMTSTLSRAKIRNLMDFIKKNEDILFPTS</sequence>